<protein>
    <submittedName>
        <fullName evidence="1">Uncharacterized protein</fullName>
    </submittedName>
</protein>
<evidence type="ECO:0000313" key="1">
    <source>
        <dbReference type="EMBL" id="EGN96023.1"/>
    </source>
</evidence>
<organism evidence="2">
    <name type="scientific">Serpula lacrymans var. lacrymans (strain S7.3)</name>
    <name type="common">Dry rot fungus</name>
    <dbReference type="NCBI Taxonomy" id="936435"/>
    <lineage>
        <taxon>Eukaryota</taxon>
        <taxon>Fungi</taxon>
        <taxon>Dikarya</taxon>
        <taxon>Basidiomycota</taxon>
        <taxon>Agaricomycotina</taxon>
        <taxon>Agaricomycetes</taxon>
        <taxon>Agaricomycetidae</taxon>
        <taxon>Boletales</taxon>
        <taxon>Coniophorineae</taxon>
        <taxon>Serpulaceae</taxon>
        <taxon>Serpula</taxon>
    </lineage>
</organism>
<evidence type="ECO:0000313" key="2">
    <source>
        <dbReference type="Proteomes" id="UP000008063"/>
    </source>
</evidence>
<gene>
    <name evidence="1" type="ORF">SERLA73DRAFT_154487</name>
</gene>
<proteinExistence type="predicted"/>
<dbReference type="AlphaFoldDB" id="F8Q5Y5"/>
<keyword evidence="2" id="KW-1185">Reference proteome</keyword>
<dbReference type="Proteomes" id="UP000008063">
    <property type="component" value="Unassembled WGS sequence"/>
</dbReference>
<sequence length="184" mass="21387">MKDLTNMKEWVRSWLYNHSGNKKPRHKVARHGKYLSLNQVLNIVKKKEVEKRMWDLYRVKPGQSDYIGKLQSVLKAMLTELSEEELAELKVKCEEWYIDGPLEKVRQKAAEIKGRKVVKDFQMCSLPIEIQMKPFACPCLKLGVWLLKQSALIATMSKITKPGLSFLARYERLGASMHKDILLI</sequence>
<reference evidence="2" key="1">
    <citation type="journal article" date="2011" name="Science">
        <title>The plant cell wall-decomposing machinery underlies the functional diversity of forest fungi.</title>
        <authorList>
            <person name="Eastwood D.C."/>
            <person name="Floudas D."/>
            <person name="Binder M."/>
            <person name="Majcherczyk A."/>
            <person name="Schneider P."/>
            <person name="Aerts A."/>
            <person name="Asiegbu F.O."/>
            <person name="Baker S.E."/>
            <person name="Barry K."/>
            <person name="Bendiksby M."/>
            <person name="Blumentritt M."/>
            <person name="Coutinho P.M."/>
            <person name="Cullen D."/>
            <person name="de Vries R.P."/>
            <person name="Gathman A."/>
            <person name="Goodell B."/>
            <person name="Henrissat B."/>
            <person name="Ihrmark K."/>
            <person name="Kauserud H."/>
            <person name="Kohler A."/>
            <person name="LaButti K."/>
            <person name="Lapidus A."/>
            <person name="Lavin J.L."/>
            <person name="Lee Y.-H."/>
            <person name="Lindquist E."/>
            <person name="Lilly W."/>
            <person name="Lucas S."/>
            <person name="Morin E."/>
            <person name="Murat C."/>
            <person name="Oguiza J.A."/>
            <person name="Park J."/>
            <person name="Pisabarro A.G."/>
            <person name="Riley R."/>
            <person name="Rosling A."/>
            <person name="Salamov A."/>
            <person name="Schmidt O."/>
            <person name="Schmutz J."/>
            <person name="Skrede I."/>
            <person name="Stenlid J."/>
            <person name="Wiebenga A."/>
            <person name="Xie X."/>
            <person name="Kuees U."/>
            <person name="Hibbett D.S."/>
            <person name="Hoffmeister D."/>
            <person name="Hoegberg N."/>
            <person name="Martin F."/>
            <person name="Grigoriev I.V."/>
            <person name="Watkinson S.C."/>
        </authorList>
    </citation>
    <scope>NUCLEOTIDE SEQUENCE [LARGE SCALE GENOMIC DNA]</scope>
    <source>
        <strain evidence="2">strain S7.3</strain>
    </source>
</reference>
<name>F8Q5Y5_SERL3</name>
<dbReference type="InParanoid" id="F8Q5Y5"/>
<accession>F8Q5Y5</accession>
<dbReference type="EMBL" id="GL945484">
    <property type="protein sequence ID" value="EGN96023.1"/>
    <property type="molecule type" value="Genomic_DNA"/>
</dbReference>
<dbReference type="HOGENOM" id="CLU_1741690_0_0_1"/>